<evidence type="ECO:0000256" key="2">
    <source>
        <dbReference type="ARBA" id="ARBA00009777"/>
    </source>
</evidence>
<accession>A0A645DVB4</accession>
<protein>
    <submittedName>
        <fullName evidence="10">Pyruvate formate-lyase 1-activating enzyme</fullName>
        <ecNumber evidence="10">1.97.1.4</ecNumber>
    </submittedName>
</protein>
<proteinExistence type="inferred from homology"/>
<dbReference type="SFLD" id="SFLDG01066">
    <property type="entry name" value="organic_radical-activating_enz"/>
    <property type="match status" value="1"/>
</dbReference>
<dbReference type="Gene3D" id="3.20.20.70">
    <property type="entry name" value="Aldolase class I"/>
    <property type="match status" value="1"/>
</dbReference>
<keyword evidence="3" id="KW-0004">4Fe-4S</keyword>
<evidence type="ECO:0000256" key="7">
    <source>
        <dbReference type="ARBA" id="ARBA00023004"/>
    </source>
</evidence>
<evidence type="ECO:0000256" key="5">
    <source>
        <dbReference type="ARBA" id="ARBA00022723"/>
    </source>
</evidence>
<dbReference type="CDD" id="cd01335">
    <property type="entry name" value="Radical_SAM"/>
    <property type="match status" value="1"/>
</dbReference>
<evidence type="ECO:0000313" key="10">
    <source>
        <dbReference type="EMBL" id="MPM93296.1"/>
    </source>
</evidence>
<dbReference type="InterPro" id="IPR058240">
    <property type="entry name" value="rSAM_sf"/>
</dbReference>
<organism evidence="10">
    <name type="scientific">bioreactor metagenome</name>
    <dbReference type="NCBI Taxonomy" id="1076179"/>
    <lineage>
        <taxon>unclassified sequences</taxon>
        <taxon>metagenomes</taxon>
        <taxon>ecological metagenomes</taxon>
    </lineage>
</organism>
<dbReference type="PROSITE" id="PS01087">
    <property type="entry name" value="RADICAL_ACTIVATING"/>
    <property type="match status" value="1"/>
</dbReference>
<keyword evidence="7" id="KW-0408">Iron</keyword>
<dbReference type="SFLD" id="SFLDS00029">
    <property type="entry name" value="Radical_SAM"/>
    <property type="match status" value="1"/>
</dbReference>
<sequence>MGLVDGPGIRTVIFFQGCPLRCLYCHNPDTWSIQGGTEFTSEEIVEKLLRFKPYFDKSGGGVTFSGGEVLLQPEFLLETLKLCKKNNIHTILDTSGYGLGQYDKILEYTDLVLLDIKHVDDSGYKNLTGKGKVELDTFLKALERTNTKVWIRHVVVPGLTDSDEHIIKMAKIIENIKNVEKVELLPYHTLGTSKYDILNIEYKLKDIPPMNKDRTHELVILLRKTLDKSYDKY</sequence>
<dbReference type="NCBIfam" id="TIGR02493">
    <property type="entry name" value="PFLA"/>
    <property type="match status" value="1"/>
</dbReference>
<reference evidence="10" key="1">
    <citation type="submission" date="2019-08" db="EMBL/GenBank/DDBJ databases">
        <authorList>
            <person name="Kucharzyk K."/>
            <person name="Murdoch R.W."/>
            <person name="Higgins S."/>
            <person name="Loffler F."/>
        </authorList>
    </citation>
    <scope>NUCLEOTIDE SEQUENCE</scope>
</reference>
<keyword evidence="6 10" id="KW-0560">Oxidoreductase</keyword>
<comment type="caution">
    <text evidence="10">The sequence shown here is derived from an EMBL/GenBank/DDBJ whole genome shotgun (WGS) entry which is preliminary data.</text>
</comment>
<dbReference type="GO" id="GO:0051539">
    <property type="term" value="F:4 iron, 4 sulfur cluster binding"/>
    <property type="evidence" value="ECO:0007669"/>
    <property type="project" value="UniProtKB-KW"/>
</dbReference>
<dbReference type="AlphaFoldDB" id="A0A645DVB4"/>
<dbReference type="GO" id="GO:0046872">
    <property type="term" value="F:metal ion binding"/>
    <property type="evidence" value="ECO:0007669"/>
    <property type="project" value="UniProtKB-KW"/>
</dbReference>
<keyword evidence="5" id="KW-0479">Metal-binding</keyword>
<dbReference type="PROSITE" id="PS51918">
    <property type="entry name" value="RADICAL_SAM"/>
    <property type="match status" value="1"/>
</dbReference>
<dbReference type="Pfam" id="PF04055">
    <property type="entry name" value="Radical_SAM"/>
    <property type="match status" value="1"/>
</dbReference>
<dbReference type="PANTHER" id="PTHR30352">
    <property type="entry name" value="PYRUVATE FORMATE-LYASE-ACTIVATING ENZYME"/>
    <property type="match status" value="1"/>
</dbReference>
<keyword evidence="8" id="KW-0411">Iron-sulfur</keyword>
<keyword evidence="4" id="KW-0949">S-adenosyl-L-methionine</keyword>
<dbReference type="InterPro" id="IPR013785">
    <property type="entry name" value="Aldolase_TIM"/>
</dbReference>
<dbReference type="EC" id="1.97.1.4" evidence="10"/>
<keyword evidence="10" id="KW-0456">Lyase</keyword>
<dbReference type="SUPFAM" id="SSF102114">
    <property type="entry name" value="Radical SAM enzymes"/>
    <property type="match status" value="1"/>
</dbReference>
<gene>
    <name evidence="10" type="primary">pflA_14</name>
    <name evidence="10" type="ORF">SDC9_140432</name>
</gene>
<evidence type="ECO:0000256" key="4">
    <source>
        <dbReference type="ARBA" id="ARBA00022691"/>
    </source>
</evidence>
<comment type="similarity">
    <text evidence="2">Belongs to the organic radical-activating enzymes family.</text>
</comment>
<dbReference type="InterPro" id="IPR034457">
    <property type="entry name" value="Organic_radical-activating"/>
</dbReference>
<evidence type="ECO:0000256" key="1">
    <source>
        <dbReference type="ARBA" id="ARBA00001966"/>
    </source>
</evidence>
<evidence type="ECO:0000259" key="9">
    <source>
        <dbReference type="PROSITE" id="PS51918"/>
    </source>
</evidence>
<dbReference type="PANTHER" id="PTHR30352:SF5">
    <property type="entry name" value="PYRUVATE FORMATE-LYASE 1-ACTIVATING ENZYME"/>
    <property type="match status" value="1"/>
</dbReference>
<keyword evidence="10" id="KW-0670">Pyruvate</keyword>
<feature type="domain" description="Radical SAM core" evidence="9">
    <location>
        <begin position="4"/>
        <end position="231"/>
    </location>
</feature>
<dbReference type="InterPro" id="IPR012838">
    <property type="entry name" value="PFL1_activating"/>
</dbReference>
<dbReference type="GO" id="GO:0043365">
    <property type="term" value="F:[formate-C-acetyltransferase]-activating enzyme activity"/>
    <property type="evidence" value="ECO:0007669"/>
    <property type="project" value="UniProtKB-EC"/>
</dbReference>
<evidence type="ECO:0000256" key="8">
    <source>
        <dbReference type="ARBA" id="ARBA00023014"/>
    </source>
</evidence>
<evidence type="ECO:0000256" key="3">
    <source>
        <dbReference type="ARBA" id="ARBA00022485"/>
    </source>
</evidence>
<dbReference type="InterPro" id="IPR001989">
    <property type="entry name" value="Radical_activat_CS"/>
</dbReference>
<name>A0A645DVB4_9ZZZZ</name>
<comment type="cofactor">
    <cofactor evidence="1">
        <name>[4Fe-4S] cluster</name>
        <dbReference type="ChEBI" id="CHEBI:49883"/>
    </cofactor>
</comment>
<dbReference type="EMBL" id="VSSQ01040124">
    <property type="protein sequence ID" value="MPM93296.1"/>
    <property type="molecule type" value="Genomic_DNA"/>
</dbReference>
<evidence type="ECO:0000256" key="6">
    <source>
        <dbReference type="ARBA" id="ARBA00023002"/>
    </source>
</evidence>
<dbReference type="InterPro" id="IPR007197">
    <property type="entry name" value="rSAM"/>
</dbReference>
<dbReference type="GO" id="GO:0016829">
    <property type="term" value="F:lyase activity"/>
    <property type="evidence" value="ECO:0007669"/>
    <property type="project" value="UniProtKB-KW"/>
</dbReference>